<evidence type="ECO:0000313" key="3">
    <source>
        <dbReference type="EMBL" id="TVV72249.1"/>
    </source>
</evidence>
<dbReference type="OrthoDB" id="7569754at2"/>
<dbReference type="Pfam" id="PF05229">
    <property type="entry name" value="SCPU"/>
    <property type="match status" value="1"/>
</dbReference>
<keyword evidence="3" id="KW-0167">Capsid protein</keyword>
<accession>A0A558QYR4</accession>
<dbReference type="AlphaFoldDB" id="A0A558QYR4"/>
<name>A0A558QYR4_9SPHN</name>
<protein>
    <submittedName>
        <fullName evidence="3">Spore coat protein U domain-containing protein</fullName>
    </submittedName>
</protein>
<keyword evidence="1" id="KW-0732">Signal</keyword>
<proteinExistence type="predicted"/>
<feature type="signal peptide" evidence="1">
    <location>
        <begin position="1"/>
        <end position="25"/>
    </location>
</feature>
<gene>
    <name evidence="3" type="ORF">FOY91_15005</name>
</gene>
<evidence type="ECO:0000259" key="2">
    <source>
        <dbReference type="Pfam" id="PF05229"/>
    </source>
</evidence>
<evidence type="ECO:0000313" key="4">
    <source>
        <dbReference type="Proteomes" id="UP000318681"/>
    </source>
</evidence>
<keyword evidence="4" id="KW-1185">Reference proteome</keyword>
<keyword evidence="3" id="KW-0946">Virion</keyword>
<dbReference type="PANTHER" id="PTHR37089:SF3">
    <property type="entry name" value="EXPORTED PROTEIN"/>
    <property type="match status" value="1"/>
</dbReference>
<sequence>MRLSPARRGLIVAAGCAGLAGPAAAVTSQSFQVGATVVQGCVVATSGAGRWGSIDFGTVSGVAQGTMDADLLSGGAGGISIECTPGIAVSMSADAGDHAAGGVRRLATASGPGVPIPYQLFLDGGATAWTTQAVALPFAAGVSKRVVAVRGRATLVRPMAAGVYADTVRVTLSW</sequence>
<feature type="chain" id="PRO_5022017843" evidence="1">
    <location>
        <begin position="26"/>
        <end position="174"/>
    </location>
</feature>
<dbReference type="InterPro" id="IPR007893">
    <property type="entry name" value="Spore_coat_U/FanG"/>
</dbReference>
<dbReference type="InterPro" id="IPR053167">
    <property type="entry name" value="Spore_coat_component"/>
</dbReference>
<reference evidence="3 4" key="1">
    <citation type="submission" date="2019-07" db="EMBL/GenBank/DDBJ databases">
        <title>Sphingomonas solaris sp. nov., isolated from a solar panel from Boston, Massachusetts.</title>
        <authorList>
            <person name="Tanner K."/>
            <person name="Pascual J."/>
            <person name="Mancuso C."/>
            <person name="Pereto J."/>
            <person name="Khalil A."/>
            <person name="Vilanova C."/>
        </authorList>
    </citation>
    <scope>NUCLEOTIDE SEQUENCE [LARGE SCALE GENOMIC DNA]</scope>
    <source>
        <strain evidence="3 4">R4DWN</strain>
    </source>
</reference>
<organism evidence="3 4">
    <name type="scientific">Alterirhizorhabdus solaris</name>
    <dbReference type="NCBI Taxonomy" id="2529389"/>
    <lineage>
        <taxon>Bacteria</taxon>
        <taxon>Pseudomonadati</taxon>
        <taxon>Pseudomonadota</taxon>
        <taxon>Alphaproteobacteria</taxon>
        <taxon>Sphingomonadales</taxon>
        <taxon>Rhizorhabdaceae</taxon>
        <taxon>Alterirhizorhabdus</taxon>
    </lineage>
</organism>
<comment type="caution">
    <text evidence="3">The sequence shown here is derived from an EMBL/GenBank/DDBJ whole genome shotgun (WGS) entry which is preliminary data.</text>
</comment>
<evidence type="ECO:0000256" key="1">
    <source>
        <dbReference type="SAM" id="SignalP"/>
    </source>
</evidence>
<dbReference type="RefSeq" id="WP_145153707.1">
    <property type="nucleotide sequence ID" value="NZ_VNIM01000068.1"/>
</dbReference>
<dbReference type="EMBL" id="VNIM01000068">
    <property type="protein sequence ID" value="TVV72249.1"/>
    <property type="molecule type" value="Genomic_DNA"/>
</dbReference>
<dbReference type="Proteomes" id="UP000318681">
    <property type="component" value="Unassembled WGS sequence"/>
</dbReference>
<dbReference type="PANTHER" id="PTHR37089">
    <property type="entry name" value="PROTEIN U-RELATED"/>
    <property type="match status" value="1"/>
</dbReference>
<feature type="domain" description="Spore coat protein U/FanG" evidence="2">
    <location>
        <begin position="29"/>
        <end position="171"/>
    </location>
</feature>